<dbReference type="STRING" id="51028.A0A0N4VCV5"/>
<accession>A0A0N4VCV5</accession>
<keyword evidence="2" id="KW-1185">Reference proteome</keyword>
<dbReference type="AlphaFoldDB" id="A0A0N4VCV5"/>
<organism evidence="3">
    <name type="scientific">Enterobius vermicularis</name>
    <name type="common">Human pinworm</name>
    <dbReference type="NCBI Taxonomy" id="51028"/>
    <lineage>
        <taxon>Eukaryota</taxon>
        <taxon>Metazoa</taxon>
        <taxon>Ecdysozoa</taxon>
        <taxon>Nematoda</taxon>
        <taxon>Chromadorea</taxon>
        <taxon>Rhabditida</taxon>
        <taxon>Spirurina</taxon>
        <taxon>Oxyuridomorpha</taxon>
        <taxon>Oxyuroidea</taxon>
        <taxon>Oxyuridae</taxon>
        <taxon>Enterobius</taxon>
    </lineage>
</organism>
<name>A0A0N4VCV5_ENTVE</name>
<sequence length="111" mass="12233">MAVNGLYIVQGESNAVVALLKKAHRGWSHHQQRLLASPLDETDPLLRNFSDLRDVLYSVNDLSDMSPDTFVGPFLEVIRSDQTNGPVTAQALSSVAKFLSYGLIDSGRLYL</sequence>
<evidence type="ECO:0000313" key="1">
    <source>
        <dbReference type="EMBL" id="VDD93146.1"/>
    </source>
</evidence>
<evidence type="ECO:0000313" key="3">
    <source>
        <dbReference type="WBParaSite" id="EVEC_0000841301-mRNA-1"/>
    </source>
</evidence>
<reference evidence="3" key="1">
    <citation type="submission" date="2017-02" db="UniProtKB">
        <authorList>
            <consortium name="WormBaseParasite"/>
        </authorList>
    </citation>
    <scope>IDENTIFICATION</scope>
</reference>
<dbReference type="Proteomes" id="UP000274131">
    <property type="component" value="Unassembled WGS sequence"/>
</dbReference>
<proteinExistence type="predicted"/>
<gene>
    <name evidence="1" type="ORF">EVEC_LOCUS7897</name>
</gene>
<dbReference type="EMBL" id="UXUI01009148">
    <property type="protein sequence ID" value="VDD93146.1"/>
    <property type="molecule type" value="Genomic_DNA"/>
</dbReference>
<dbReference type="WBParaSite" id="EVEC_0000841301-mRNA-1">
    <property type="protein sequence ID" value="EVEC_0000841301-mRNA-1"/>
    <property type="gene ID" value="EVEC_0000841301"/>
</dbReference>
<evidence type="ECO:0000313" key="2">
    <source>
        <dbReference type="Proteomes" id="UP000274131"/>
    </source>
</evidence>
<reference evidence="1 2" key="2">
    <citation type="submission" date="2018-10" db="EMBL/GenBank/DDBJ databases">
        <authorList>
            <consortium name="Pathogen Informatics"/>
        </authorList>
    </citation>
    <scope>NUCLEOTIDE SEQUENCE [LARGE SCALE GENOMIC DNA]</scope>
</reference>
<protein>
    <submittedName>
        <fullName evidence="3">PSD1 domain-containing protein</fullName>
    </submittedName>
</protein>
<dbReference type="OrthoDB" id="10258608at2759"/>